<accession>A0A4U8YIM1</accession>
<sequence length="51" mass="5945">MTIDNAVKKNWIDVQKKHDVPVNAIGVKINPKDEKTLKVWKEEGIDQFVKR</sequence>
<organism evidence="1 2">
    <name type="scientific">Desulfoluna butyratoxydans</name>
    <dbReference type="NCBI Taxonomy" id="231438"/>
    <lineage>
        <taxon>Bacteria</taxon>
        <taxon>Pseudomonadati</taxon>
        <taxon>Thermodesulfobacteriota</taxon>
        <taxon>Desulfobacteria</taxon>
        <taxon>Desulfobacterales</taxon>
        <taxon>Desulfolunaceae</taxon>
        <taxon>Desulfoluna</taxon>
    </lineage>
</organism>
<evidence type="ECO:0000313" key="1">
    <source>
        <dbReference type="EMBL" id="VFQ43187.1"/>
    </source>
</evidence>
<name>A0A4U8YIM1_9BACT</name>
<gene>
    <name evidence="1" type="ORF">MSL71_8150</name>
</gene>
<dbReference type="Proteomes" id="UP000507962">
    <property type="component" value="Unassembled WGS sequence"/>
</dbReference>
<dbReference type="EMBL" id="CAADHO010000001">
    <property type="protein sequence ID" value="VFQ43187.1"/>
    <property type="molecule type" value="Genomic_DNA"/>
</dbReference>
<dbReference type="AlphaFoldDB" id="A0A4U8YIM1"/>
<keyword evidence="2" id="KW-1185">Reference proteome</keyword>
<evidence type="ECO:0000313" key="2">
    <source>
        <dbReference type="Proteomes" id="UP000507962"/>
    </source>
</evidence>
<dbReference type="RefSeq" id="WP_180137367.1">
    <property type="nucleotide sequence ID" value="NZ_CAADHO010000001.1"/>
</dbReference>
<protein>
    <submittedName>
        <fullName evidence="1">Uncharacterized protein</fullName>
    </submittedName>
</protein>
<reference evidence="1 2" key="1">
    <citation type="submission" date="2019-03" db="EMBL/GenBank/DDBJ databases">
        <authorList>
            <person name="Nijsse B."/>
        </authorList>
    </citation>
    <scope>NUCLEOTIDE SEQUENCE [LARGE SCALE GENOMIC DNA]</scope>
    <source>
        <strain evidence="1">Desulfoluna butyratoxydans MSL71</strain>
    </source>
</reference>
<proteinExistence type="predicted"/>